<dbReference type="InterPro" id="IPR015931">
    <property type="entry name" value="Acnase/IPM_dHydase_lsu_aba_1/3"/>
</dbReference>
<dbReference type="Gene3D" id="6.10.190.10">
    <property type="match status" value="1"/>
</dbReference>
<accession>A0A077M050</accession>
<evidence type="ECO:0000256" key="11">
    <source>
        <dbReference type="ARBA" id="ARBA00023501"/>
    </source>
</evidence>
<dbReference type="InterPro" id="IPR000573">
    <property type="entry name" value="AconitaseA/IPMdHydase_ssu_swvl"/>
</dbReference>
<dbReference type="GO" id="GO:0046872">
    <property type="term" value="F:metal ion binding"/>
    <property type="evidence" value="ECO:0007669"/>
    <property type="project" value="UniProtKB-KW"/>
</dbReference>
<dbReference type="EC" id="4.2.1.3" evidence="4"/>
<dbReference type="InterPro" id="IPR001030">
    <property type="entry name" value="Acoase/IPM_deHydtase_lsu_aba"/>
</dbReference>
<dbReference type="Pfam" id="PF00694">
    <property type="entry name" value="Aconitase_C"/>
    <property type="match status" value="1"/>
</dbReference>
<evidence type="ECO:0000256" key="2">
    <source>
        <dbReference type="ARBA" id="ARBA00004717"/>
    </source>
</evidence>
<proteinExistence type="inferred from homology"/>
<evidence type="ECO:0000313" key="15">
    <source>
        <dbReference type="EMBL" id="CCH79633.1"/>
    </source>
</evidence>
<comment type="catalytic activity">
    <reaction evidence="11">
        <text>citrate = D-threo-isocitrate</text>
        <dbReference type="Rhea" id="RHEA:10336"/>
        <dbReference type="ChEBI" id="CHEBI:15562"/>
        <dbReference type="ChEBI" id="CHEBI:16947"/>
        <dbReference type="EC" id="4.2.1.3"/>
    </reaction>
</comment>
<dbReference type="GO" id="GO:0003994">
    <property type="term" value="F:aconitate hydratase activity"/>
    <property type="evidence" value="ECO:0007669"/>
    <property type="project" value="UniProtKB-EC"/>
</dbReference>
<dbReference type="Gene3D" id="3.30.499.10">
    <property type="entry name" value="Aconitase, domain 3"/>
    <property type="match status" value="2"/>
</dbReference>
<evidence type="ECO:0000256" key="12">
    <source>
        <dbReference type="SAM" id="MobiDB-lite"/>
    </source>
</evidence>
<keyword evidence="10 15" id="KW-0456">Lyase</keyword>
<dbReference type="EMBL" id="CAJB01000382">
    <property type="protein sequence ID" value="CCH79633.1"/>
    <property type="molecule type" value="Genomic_DNA"/>
</dbReference>
<reference evidence="15 16" key="1">
    <citation type="journal article" date="2013" name="ISME J.">
        <title>A metabolic model for members of the genus Tetrasphaera involved in enhanced biological phosphorus removal.</title>
        <authorList>
            <person name="Kristiansen R."/>
            <person name="Nguyen H.T.T."/>
            <person name="Saunders A.M."/>
            <person name="Nielsen J.L."/>
            <person name="Wimmer R."/>
            <person name="Le V.Q."/>
            <person name="McIlroy S.J."/>
            <person name="Petrovski S."/>
            <person name="Seviour R.J."/>
            <person name="Calteau A."/>
            <person name="Nielsen K.L."/>
            <person name="Nielsen P.H."/>
        </authorList>
    </citation>
    <scope>NUCLEOTIDE SEQUENCE [LARGE SCALE GENOMIC DNA]</scope>
    <source>
        <strain evidence="15 16">T1-X7</strain>
    </source>
</reference>
<dbReference type="STRING" id="1194083.BN12_500016"/>
<comment type="similarity">
    <text evidence="3">Belongs to the aconitase/IPM isomerase family.</text>
</comment>
<dbReference type="InterPro" id="IPR015928">
    <property type="entry name" value="Aconitase/3IPM_dehydase_swvl"/>
</dbReference>
<dbReference type="Gene3D" id="3.20.19.10">
    <property type="entry name" value="Aconitase, domain 4"/>
    <property type="match status" value="1"/>
</dbReference>
<evidence type="ECO:0000259" key="14">
    <source>
        <dbReference type="Pfam" id="PF00694"/>
    </source>
</evidence>
<evidence type="ECO:0000256" key="5">
    <source>
        <dbReference type="ARBA" id="ARBA00019378"/>
    </source>
</evidence>
<dbReference type="NCBIfam" id="NF009520">
    <property type="entry name" value="PRK12881.1"/>
    <property type="match status" value="1"/>
</dbReference>
<feature type="domain" description="Aconitase A/isopropylmalate dehydratase small subunit swivel" evidence="14">
    <location>
        <begin position="800"/>
        <end position="927"/>
    </location>
</feature>
<dbReference type="GO" id="GO:0019679">
    <property type="term" value="P:propionate metabolic process, methylcitrate cycle"/>
    <property type="evidence" value="ECO:0007669"/>
    <property type="project" value="UniProtKB-ARBA"/>
</dbReference>
<dbReference type="Pfam" id="PF00330">
    <property type="entry name" value="Aconitase"/>
    <property type="match status" value="1"/>
</dbReference>
<keyword evidence="6" id="KW-0816">Tricarboxylic acid cycle</keyword>
<dbReference type="PANTHER" id="PTHR11670">
    <property type="entry name" value="ACONITASE/IRON-RESPONSIVE ELEMENT FAMILY MEMBER"/>
    <property type="match status" value="1"/>
</dbReference>
<dbReference type="InterPro" id="IPR006249">
    <property type="entry name" value="Aconitase/IRP2"/>
</dbReference>
<evidence type="ECO:0000313" key="16">
    <source>
        <dbReference type="Proteomes" id="UP000035721"/>
    </source>
</evidence>
<feature type="region of interest" description="Disordered" evidence="12">
    <location>
        <begin position="478"/>
        <end position="511"/>
    </location>
</feature>
<comment type="cofactor">
    <cofactor evidence="1">
        <name>[4Fe-4S] cluster</name>
        <dbReference type="ChEBI" id="CHEBI:49883"/>
    </cofactor>
</comment>
<dbReference type="GO" id="GO:0051536">
    <property type="term" value="F:iron-sulfur cluster binding"/>
    <property type="evidence" value="ECO:0007669"/>
    <property type="project" value="UniProtKB-KW"/>
</dbReference>
<dbReference type="PROSITE" id="PS00450">
    <property type="entry name" value="ACONITASE_1"/>
    <property type="match status" value="1"/>
</dbReference>
<evidence type="ECO:0000256" key="10">
    <source>
        <dbReference type="ARBA" id="ARBA00023239"/>
    </source>
</evidence>
<evidence type="ECO:0000256" key="9">
    <source>
        <dbReference type="ARBA" id="ARBA00023014"/>
    </source>
</evidence>
<keyword evidence="16" id="KW-1185">Reference proteome</keyword>
<keyword evidence="8" id="KW-0408">Iron</keyword>
<protein>
    <recommendedName>
        <fullName evidence="5">Aconitate hydratase A</fullName>
        <ecNumber evidence="4">4.2.1.3</ecNumber>
    </recommendedName>
</protein>
<feature type="domain" description="Aconitase/3-isopropylmalate dehydratase large subunit alpha/beta/alpha" evidence="13">
    <location>
        <begin position="141"/>
        <end position="670"/>
    </location>
</feature>
<comment type="pathway">
    <text evidence="2">Carbohydrate metabolism; tricarboxylic acid cycle; isocitrate from oxaloacetate: step 2/2.</text>
</comment>
<organism evidence="15 16">
    <name type="scientific">Nostocoides japonicum T1-X7</name>
    <dbReference type="NCBI Taxonomy" id="1194083"/>
    <lineage>
        <taxon>Bacteria</taxon>
        <taxon>Bacillati</taxon>
        <taxon>Actinomycetota</taxon>
        <taxon>Actinomycetes</taxon>
        <taxon>Micrococcales</taxon>
        <taxon>Intrasporangiaceae</taxon>
        <taxon>Nostocoides</taxon>
    </lineage>
</organism>
<dbReference type="InterPro" id="IPR018136">
    <property type="entry name" value="Aconitase_4Fe-4S_BS"/>
</dbReference>
<dbReference type="InterPro" id="IPR036008">
    <property type="entry name" value="Aconitase_4Fe-4S_dom"/>
</dbReference>
<feature type="region of interest" description="Disordered" evidence="12">
    <location>
        <begin position="1"/>
        <end position="23"/>
    </location>
</feature>
<dbReference type="GO" id="GO:0006099">
    <property type="term" value="P:tricarboxylic acid cycle"/>
    <property type="evidence" value="ECO:0007669"/>
    <property type="project" value="UniProtKB-UniPathway"/>
</dbReference>
<dbReference type="SUPFAM" id="SSF53732">
    <property type="entry name" value="Aconitase iron-sulfur domain"/>
    <property type="match status" value="1"/>
</dbReference>
<name>A0A077M050_9MICO</name>
<keyword evidence="7" id="KW-0479">Metal-binding</keyword>
<gene>
    <name evidence="15" type="ORF">BN12_500016</name>
</gene>
<dbReference type="AlphaFoldDB" id="A0A077M050"/>
<dbReference type="UniPathway" id="UPA00223">
    <property type="reaction ID" value="UER00718"/>
</dbReference>
<dbReference type="Proteomes" id="UP000035721">
    <property type="component" value="Unassembled WGS sequence"/>
</dbReference>
<dbReference type="PRINTS" id="PR00415">
    <property type="entry name" value="ACONITASE"/>
</dbReference>
<dbReference type="NCBIfam" id="TIGR01341">
    <property type="entry name" value="aconitase_1"/>
    <property type="match status" value="1"/>
</dbReference>
<dbReference type="SUPFAM" id="SSF52016">
    <property type="entry name" value="LeuD/IlvD-like"/>
    <property type="match status" value="1"/>
</dbReference>
<evidence type="ECO:0000256" key="6">
    <source>
        <dbReference type="ARBA" id="ARBA00022532"/>
    </source>
</evidence>
<dbReference type="PROSITE" id="PS01244">
    <property type="entry name" value="ACONITASE_2"/>
    <property type="match status" value="1"/>
</dbReference>
<dbReference type="CDD" id="cd01580">
    <property type="entry name" value="AcnA_IRP_Swivel"/>
    <property type="match status" value="1"/>
</dbReference>
<dbReference type="InterPro" id="IPR044137">
    <property type="entry name" value="AcnA_IRP_Swivel"/>
</dbReference>
<comment type="caution">
    <text evidence="15">The sequence shown here is derived from an EMBL/GenBank/DDBJ whole genome shotgun (WGS) entry which is preliminary data.</text>
</comment>
<evidence type="ECO:0000256" key="8">
    <source>
        <dbReference type="ARBA" id="ARBA00023004"/>
    </source>
</evidence>
<dbReference type="FunFam" id="3.20.19.10:FF:000001">
    <property type="entry name" value="Aconitate hydratase"/>
    <property type="match status" value="1"/>
</dbReference>
<evidence type="ECO:0000256" key="4">
    <source>
        <dbReference type="ARBA" id="ARBA00012926"/>
    </source>
</evidence>
<evidence type="ECO:0000259" key="13">
    <source>
        <dbReference type="Pfam" id="PF00330"/>
    </source>
</evidence>
<sequence length="1002" mass="107618">MGGGTDEHAEEDEADDEHARSLDGGCAAAGQGAGRVVVLLGEWADSCLSYRRQAEYFRLVLEKSTTLSLGATMAADSFGTRDRLVVEGVAFGVHRLDRIDGAMRLPYSLKILLENLLRNEDDRLVSAAQIRAVADWEPQAEHGGEVAFTPARVLMQDFTGVPCVVDLVAMRDAIAALGGSTGRINPLVPTELVIDHSVIADVFARPDAFRINSELEFERNEERYQLLRWAQQALAGFSVVPPDTGICHQVNLEYLSRVVFTREGPDGPEAYPDTLVGTDSHTPMVNGLGVLGWGVGGIEAEAAMLGQPMSMLVPQVLGLKLTGELPAGTTATDLVLTVAELLRRTGVVGKFVDFYGPGVANVPLANRATIGNMSPEYGATCAIFPIDVVTLDYLRLTGRAERQIRLVEAYAKEQGLWHDPDDEPTYSQVVELDLGTVEASIAGPKRPHDRIPLRIAPHAISALLSGRSQAEAVSAGLDEASSESFPASDPIAVDHDRTGDRPAAPCGCGDTHDWPRRPVQITLDGTPVTIDNGHVVIAAITSCTNTSNPSVMVGAALLAKKAVEKGLDRRPWVKTSLAPGSRVVTDYYDRAGLTRYLDTLGFSLVGYGCTTCIGNSGPLIPEVSAAVTEHDLTVCSVLSGNRNFEGRIHPECRMNFLASPPLVVAYALAGTMHVDLLRDPLGIGSDGEPVYLRDIWPTTDEVAAIVDDCVRAEMFTHDYADVFAGDARWQALPTPAGDRFEWAPRSTYVREPPYFEGMDRQPPPVQDVTGARVLLKLGDSVTTDHISPAGAIKTDSPAGRYLVEHGVERRDFNSYGSRRGNHEVMIRGTFANIRLRNQLAPGTEGGYTRDFARGGEVTTVYDAAVDYSAAGIPLVILAGKEYGSGSSRDWAAKGTALLGVRIVIAESYERIHRSNLIGMGVLPLQFPVGETAESLGLSGEESFDVTGVTALQNGIPRTVHVAAGDVAFDALVRIDTPGEADYFRHGGILQYVLRQLLAGEPA</sequence>
<dbReference type="NCBIfam" id="NF006757">
    <property type="entry name" value="PRK09277.1"/>
    <property type="match status" value="1"/>
</dbReference>
<evidence type="ECO:0000256" key="7">
    <source>
        <dbReference type="ARBA" id="ARBA00022723"/>
    </source>
</evidence>
<dbReference type="UniPathway" id="UPA00946"/>
<dbReference type="FunFam" id="3.30.499.10:FF:000002">
    <property type="entry name" value="Aconitate hydratase"/>
    <property type="match status" value="1"/>
</dbReference>
<evidence type="ECO:0000256" key="1">
    <source>
        <dbReference type="ARBA" id="ARBA00001966"/>
    </source>
</evidence>
<evidence type="ECO:0000256" key="3">
    <source>
        <dbReference type="ARBA" id="ARBA00007185"/>
    </source>
</evidence>
<keyword evidence="9" id="KW-0411">Iron-sulfur</keyword>